<keyword evidence="13" id="KW-1185">Reference proteome</keyword>
<dbReference type="Pfam" id="PF00082">
    <property type="entry name" value="Peptidase_S8"/>
    <property type="match status" value="1"/>
</dbReference>
<feature type="chain" id="PRO_5002667760" evidence="9">
    <location>
        <begin position="36"/>
        <end position="406"/>
    </location>
</feature>
<dbReference type="RefSeq" id="WP_011873501.1">
    <property type="nucleotide sequence ID" value="NC_009142.1"/>
</dbReference>
<feature type="domain" description="Peptidase S8/S53" evidence="10">
    <location>
        <begin position="158"/>
        <end position="385"/>
    </location>
</feature>
<dbReference type="InterPro" id="IPR023827">
    <property type="entry name" value="Peptidase_S8_Asp-AS"/>
</dbReference>
<dbReference type="eggNOG" id="COG1404">
    <property type="taxonomic scope" value="Bacteria"/>
</dbReference>
<evidence type="ECO:0000256" key="5">
    <source>
        <dbReference type="PIRSR" id="PIRSR615500-1"/>
    </source>
</evidence>
<evidence type="ECO:0000256" key="3">
    <source>
        <dbReference type="ARBA" id="ARBA00022801"/>
    </source>
</evidence>
<dbReference type="PROSITE" id="PS51892">
    <property type="entry name" value="SUBTILASE"/>
    <property type="match status" value="1"/>
</dbReference>
<dbReference type="Proteomes" id="UP000006728">
    <property type="component" value="Chromosome"/>
</dbReference>
<name>A4FAZ8_SACEN</name>
<dbReference type="PROSITE" id="PS00137">
    <property type="entry name" value="SUBTILASE_HIS"/>
    <property type="match status" value="1"/>
</dbReference>
<dbReference type="CDD" id="cd04077">
    <property type="entry name" value="Peptidases_S8_PCSK9_ProteinaseK_like"/>
    <property type="match status" value="1"/>
</dbReference>
<dbReference type="EMBL" id="AM420293">
    <property type="protein sequence ID" value="CAM01223.1"/>
    <property type="molecule type" value="Genomic_DNA"/>
</dbReference>
<dbReference type="EC" id="3.4.21.-" evidence="12"/>
<dbReference type="InterPro" id="IPR015500">
    <property type="entry name" value="Peptidase_S8_subtilisin-rel"/>
</dbReference>
<evidence type="ECO:0000256" key="8">
    <source>
        <dbReference type="SAM" id="MobiDB-lite"/>
    </source>
</evidence>
<evidence type="ECO:0000259" key="10">
    <source>
        <dbReference type="Pfam" id="PF00082"/>
    </source>
</evidence>
<dbReference type="InterPro" id="IPR010259">
    <property type="entry name" value="S8pro/Inhibitor_I9"/>
</dbReference>
<keyword evidence="9" id="KW-0732">Signal</keyword>
<feature type="region of interest" description="Disordered" evidence="8">
    <location>
        <begin position="377"/>
        <end position="406"/>
    </location>
</feature>
<dbReference type="FunFam" id="3.40.50.200:FF:000014">
    <property type="entry name" value="Proteinase K"/>
    <property type="match status" value="1"/>
</dbReference>
<dbReference type="PRINTS" id="PR00723">
    <property type="entry name" value="SUBTILISIN"/>
</dbReference>
<organism evidence="12 13">
    <name type="scientific">Saccharopolyspora erythraea (strain ATCC 11635 / DSM 40517 / JCM 4748 / NBRC 13426 / NCIMB 8594 / NRRL 2338)</name>
    <dbReference type="NCBI Taxonomy" id="405948"/>
    <lineage>
        <taxon>Bacteria</taxon>
        <taxon>Bacillati</taxon>
        <taxon>Actinomycetota</taxon>
        <taxon>Actinomycetes</taxon>
        <taxon>Pseudonocardiales</taxon>
        <taxon>Pseudonocardiaceae</taxon>
        <taxon>Saccharopolyspora</taxon>
    </lineage>
</organism>
<sequence>MKRVRAAWRRRRTGAVLVTAVGVALATAVATPAQADRGVPAAGAETIIPNSYLVVLADTPDTQSGVEAIAENLLAKYPGELTRTFDTALRGFSVSMQEPNATRLAQDPAVAFVEPNKQVRAIETQQNPPSWGLDRIDQRNLPLNNAYTYGPNASNVSAYVIDTGVRISHRTFGGRAKHGFDSVDNDNDASDCNGHGTHVAGTIGGAEYGVAKAVNIVAVRVLDCRGSGTTDGVIAGIDWVTKNAKKPAVANMSLGGGASNALDQAVRNSVGSGVTYAVAAGNGDSSGNPIDACGYSPARTPEAITVGATDNGDNRAKFSNYGKCLDLFAPGVNITSSWHTNDTASNTISGTSMATPHVAGAAALYLSANPSAAPSAVASGLTGAATSDVVKDPRPGSPNKLLYTGS</sequence>
<evidence type="ECO:0000313" key="12">
    <source>
        <dbReference type="EMBL" id="CAM01223.1"/>
    </source>
</evidence>
<dbReference type="PANTHER" id="PTHR43806:SF11">
    <property type="entry name" value="CEREVISIN-RELATED"/>
    <property type="match status" value="1"/>
</dbReference>
<dbReference type="Gene3D" id="3.40.50.200">
    <property type="entry name" value="Peptidase S8/S53 domain"/>
    <property type="match status" value="1"/>
</dbReference>
<dbReference type="OrthoDB" id="9766923at2"/>
<evidence type="ECO:0000256" key="4">
    <source>
        <dbReference type="ARBA" id="ARBA00022825"/>
    </source>
</evidence>
<gene>
    <name evidence="12" type="primary">aprA</name>
    <name evidence="12" type="ordered locus">SACE_1912</name>
</gene>
<protein>
    <submittedName>
        <fullName evidence="12">Alkaline serine protease</fullName>
        <ecNumber evidence="12">3.4.21.-</ecNumber>
    </submittedName>
</protein>
<dbReference type="PANTHER" id="PTHR43806">
    <property type="entry name" value="PEPTIDASE S8"/>
    <property type="match status" value="1"/>
</dbReference>
<comment type="similarity">
    <text evidence="1 6 7">Belongs to the peptidase S8 family.</text>
</comment>
<dbReference type="InterPro" id="IPR034193">
    <property type="entry name" value="PCSK9_ProteinaseK-like"/>
</dbReference>
<dbReference type="PROSITE" id="PS00136">
    <property type="entry name" value="SUBTILASE_ASP"/>
    <property type="match status" value="1"/>
</dbReference>
<dbReference type="STRING" id="405948.SACE_1912"/>
<dbReference type="KEGG" id="sen:SACE_1912"/>
<dbReference type="GO" id="GO:0005615">
    <property type="term" value="C:extracellular space"/>
    <property type="evidence" value="ECO:0007669"/>
    <property type="project" value="TreeGrafter"/>
</dbReference>
<evidence type="ECO:0000256" key="1">
    <source>
        <dbReference type="ARBA" id="ARBA00011073"/>
    </source>
</evidence>
<dbReference type="PROSITE" id="PS00138">
    <property type="entry name" value="SUBTILASE_SER"/>
    <property type="match status" value="1"/>
</dbReference>
<keyword evidence="4 6" id="KW-0720">Serine protease</keyword>
<dbReference type="InterPro" id="IPR050131">
    <property type="entry name" value="Peptidase_S8_subtilisin-like"/>
</dbReference>
<evidence type="ECO:0000313" key="13">
    <source>
        <dbReference type="Proteomes" id="UP000006728"/>
    </source>
</evidence>
<feature type="signal peptide" evidence="9">
    <location>
        <begin position="1"/>
        <end position="35"/>
    </location>
</feature>
<reference evidence="12 13" key="1">
    <citation type="journal article" date="2007" name="Nat. Biotechnol.">
        <title>Complete genome sequence of the erythromycin-producing bacterium Saccharopolyspora erythraea NRRL23338.</title>
        <authorList>
            <person name="Oliynyk M."/>
            <person name="Samborskyy M."/>
            <person name="Lester J.B."/>
            <person name="Mironenko T."/>
            <person name="Scott N."/>
            <person name="Dickens S."/>
            <person name="Haydock S.F."/>
            <person name="Leadlay P.F."/>
        </authorList>
    </citation>
    <scope>NUCLEOTIDE SEQUENCE [LARGE SCALE GENOMIC DNA]</scope>
    <source>
        <strain evidence="13">ATCC 11635 / DSM 40517 / JCM 4748 / NBRC 13426 / NCIMB 8594 / NRRL 2338</strain>
    </source>
</reference>
<dbReference type="InterPro" id="IPR023828">
    <property type="entry name" value="Peptidase_S8_Ser-AS"/>
</dbReference>
<dbReference type="GO" id="GO:0006508">
    <property type="term" value="P:proteolysis"/>
    <property type="evidence" value="ECO:0007669"/>
    <property type="project" value="UniProtKB-KW"/>
</dbReference>
<keyword evidence="3 6" id="KW-0378">Hydrolase</keyword>
<dbReference type="AlphaFoldDB" id="A4FAZ8"/>
<feature type="domain" description="Inhibitor I9" evidence="11">
    <location>
        <begin position="75"/>
        <end position="120"/>
    </location>
</feature>
<evidence type="ECO:0000256" key="6">
    <source>
        <dbReference type="PROSITE-ProRule" id="PRU01240"/>
    </source>
</evidence>
<proteinExistence type="inferred from homology"/>
<feature type="active site" description="Charge relay system" evidence="5 6">
    <location>
        <position position="352"/>
    </location>
</feature>
<dbReference type="Gene3D" id="3.30.70.80">
    <property type="entry name" value="Peptidase S8 propeptide/proteinase inhibitor I9"/>
    <property type="match status" value="1"/>
</dbReference>
<evidence type="ECO:0000256" key="9">
    <source>
        <dbReference type="SAM" id="SignalP"/>
    </source>
</evidence>
<evidence type="ECO:0000259" key="11">
    <source>
        <dbReference type="Pfam" id="PF05922"/>
    </source>
</evidence>
<accession>A4FAZ8</accession>
<evidence type="ECO:0000256" key="2">
    <source>
        <dbReference type="ARBA" id="ARBA00022670"/>
    </source>
</evidence>
<dbReference type="GO" id="GO:0004252">
    <property type="term" value="F:serine-type endopeptidase activity"/>
    <property type="evidence" value="ECO:0007669"/>
    <property type="project" value="UniProtKB-UniRule"/>
</dbReference>
<dbReference type="InterPro" id="IPR022398">
    <property type="entry name" value="Peptidase_S8_His-AS"/>
</dbReference>
<feature type="active site" description="Charge relay system" evidence="5 6">
    <location>
        <position position="162"/>
    </location>
</feature>
<dbReference type="SUPFAM" id="SSF52743">
    <property type="entry name" value="Subtilisin-like"/>
    <property type="match status" value="1"/>
</dbReference>
<dbReference type="HOGENOM" id="CLU_011263_1_7_11"/>
<dbReference type="Pfam" id="PF05922">
    <property type="entry name" value="Inhibitor_I9"/>
    <property type="match status" value="1"/>
</dbReference>
<keyword evidence="2 6" id="KW-0645">Protease</keyword>
<dbReference type="SUPFAM" id="SSF54897">
    <property type="entry name" value="Protease propeptides/inhibitors"/>
    <property type="match status" value="1"/>
</dbReference>
<dbReference type="InterPro" id="IPR000209">
    <property type="entry name" value="Peptidase_S8/S53_dom"/>
</dbReference>
<evidence type="ECO:0000256" key="7">
    <source>
        <dbReference type="RuleBase" id="RU003355"/>
    </source>
</evidence>
<dbReference type="InterPro" id="IPR036852">
    <property type="entry name" value="Peptidase_S8/S53_dom_sf"/>
</dbReference>
<feature type="active site" description="Charge relay system" evidence="5 6">
    <location>
        <position position="195"/>
    </location>
</feature>
<dbReference type="MEROPS" id="S08.051"/>
<dbReference type="InterPro" id="IPR037045">
    <property type="entry name" value="S8pro/Inhibitor_I9_sf"/>
</dbReference>